<dbReference type="RefSeq" id="WP_255796517.1">
    <property type="nucleotide sequence ID" value="NZ_CP104263.1"/>
</dbReference>
<gene>
    <name evidence="1" type="ORF">NNX28_02175</name>
</gene>
<name>A0ABT1NM00_9MICC</name>
<sequence length="79" mass="8781">MTDEQFERDDLGIALWWPMLTSESREWLTANNGDAVEAWVVEDISRSRGMASDGSGSYYLPDAAVDWIEAKSNGEIPGL</sequence>
<comment type="caution">
    <text evidence="1">The sequence shown here is derived from an EMBL/GenBank/DDBJ whole genome shotgun (WGS) entry which is preliminary data.</text>
</comment>
<accession>A0ABT1NM00</accession>
<proteinExistence type="predicted"/>
<keyword evidence="2" id="KW-1185">Reference proteome</keyword>
<evidence type="ECO:0000313" key="2">
    <source>
        <dbReference type="Proteomes" id="UP001206924"/>
    </source>
</evidence>
<evidence type="ECO:0000313" key="1">
    <source>
        <dbReference type="EMBL" id="MCQ1948736.1"/>
    </source>
</evidence>
<dbReference type="Proteomes" id="UP001206924">
    <property type="component" value="Unassembled WGS sequence"/>
</dbReference>
<dbReference type="EMBL" id="JANFLP010000001">
    <property type="protein sequence ID" value="MCQ1948736.1"/>
    <property type="molecule type" value="Genomic_DNA"/>
</dbReference>
<organism evidence="1 2">
    <name type="scientific">Arthrobacter jinronghuae</name>
    <dbReference type="NCBI Taxonomy" id="2964609"/>
    <lineage>
        <taxon>Bacteria</taxon>
        <taxon>Bacillati</taxon>
        <taxon>Actinomycetota</taxon>
        <taxon>Actinomycetes</taxon>
        <taxon>Micrococcales</taxon>
        <taxon>Micrococcaceae</taxon>
        <taxon>Arthrobacter</taxon>
    </lineage>
</organism>
<protein>
    <submittedName>
        <fullName evidence="1">Uncharacterized protein</fullName>
    </submittedName>
</protein>
<reference evidence="1 2" key="1">
    <citation type="submission" date="2022-07" db="EMBL/GenBank/DDBJ databases">
        <title>Novel species in genus Arthrobacter.</title>
        <authorList>
            <person name="Liu Y."/>
        </authorList>
    </citation>
    <scope>NUCLEOTIDE SEQUENCE [LARGE SCALE GENOMIC DNA]</scope>
    <source>
        <strain evidence="2">zg-Y859</strain>
    </source>
</reference>